<dbReference type="Proteomes" id="UP000050867">
    <property type="component" value="Unassembled WGS sequence"/>
</dbReference>
<name>A0A0T6LSV6_WENVI</name>
<dbReference type="OrthoDB" id="3369896at2"/>
<accession>A0A0T6LSV6</accession>
<keyword evidence="4" id="KW-1185">Reference proteome</keyword>
<evidence type="ECO:0000256" key="2">
    <source>
        <dbReference type="SAM" id="SignalP"/>
    </source>
</evidence>
<dbReference type="STRING" id="76728.AQ490_22000"/>
<feature type="compositionally biased region" description="Low complexity" evidence="1">
    <location>
        <begin position="40"/>
        <end position="49"/>
    </location>
</feature>
<gene>
    <name evidence="3" type="ORF">AQ490_22000</name>
</gene>
<organism evidence="3 4">
    <name type="scientific">Wenjunlia vitaminophila</name>
    <name type="common">Streptomyces vitaminophilus</name>
    <dbReference type="NCBI Taxonomy" id="76728"/>
    <lineage>
        <taxon>Bacteria</taxon>
        <taxon>Bacillati</taxon>
        <taxon>Actinomycetota</taxon>
        <taxon>Actinomycetes</taxon>
        <taxon>Kitasatosporales</taxon>
        <taxon>Streptomycetaceae</taxon>
        <taxon>Wenjunlia</taxon>
    </lineage>
</organism>
<feature type="region of interest" description="Disordered" evidence="1">
    <location>
        <begin position="22"/>
        <end position="49"/>
    </location>
</feature>
<evidence type="ECO:0000256" key="1">
    <source>
        <dbReference type="SAM" id="MobiDB-lite"/>
    </source>
</evidence>
<reference evidence="3 4" key="1">
    <citation type="submission" date="2015-10" db="EMBL/GenBank/DDBJ databases">
        <title>Draft genome sequence of pyrrolomycin-producing Streptomyces vitaminophilus.</title>
        <authorList>
            <person name="Graham D.E."/>
            <person name="Mahan K.M."/>
            <person name="Klingeman D.M."/>
            <person name="Hettich R.L."/>
            <person name="Parry R.J."/>
        </authorList>
    </citation>
    <scope>NUCLEOTIDE SEQUENCE [LARGE SCALE GENOMIC DNA]</scope>
    <source>
        <strain evidence="3 4">ATCC 31673</strain>
    </source>
</reference>
<dbReference type="Gene3D" id="2.50.20.20">
    <property type="match status" value="1"/>
</dbReference>
<feature type="region of interest" description="Disordered" evidence="1">
    <location>
        <begin position="70"/>
        <end position="90"/>
    </location>
</feature>
<feature type="chain" id="PRO_5039453865" description="DUF1396 domain-containing protein" evidence="2">
    <location>
        <begin position="23"/>
        <end position="296"/>
    </location>
</feature>
<comment type="caution">
    <text evidence="3">The sequence shown here is derived from an EMBL/GenBank/DDBJ whole genome shotgun (WGS) entry which is preliminary data.</text>
</comment>
<evidence type="ECO:0000313" key="3">
    <source>
        <dbReference type="EMBL" id="KRV48993.1"/>
    </source>
</evidence>
<feature type="signal peptide" evidence="2">
    <location>
        <begin position="1"/>
        <end position="22"/>
    </location>
</feature>
<dbReference type="PROSITE" id="PS51257">
    <property type="entry name" value="PROKAR_LIPOPROTEIN"/>
    <property type="match status" value="1"/>
</dbReference>
<proteinExistence type="predicted"/>
<protein>
    <recommendedName>
        <fullName evidence="5">DUF1396 domain-containing protein</fullName>
    </recommendedName>
</protein>
<sequence>MKPHARASVTGVLLAAALFGAASCSDSSSESESKPRDSATRSSAPRPAAVAPAAAIKKAAQHNEQITSLTFRMSGEVPGTGTLEGQSSMAMDPPAMQMKMKVDDGTTEGSGEVEIRLVDGAMYMSGGEEAASETGAQWLKFDMAAMEEAGGQNPLDELGGQTNENPAEESNFMTEADDVKEVGAERVDGVKTTHYTGTITMDALRKSLDGQDAEVRERRESKLEEYEKLGVDVLTMDMWIDESGHTKQFRTRADAKEGPMDVTITFLEMNKPVVVEAPPAAETLDMSEMMGGAGQS</sequence>
<keyword evidence="2" id="KW-0732">Signal</keyword>
<dbReference type="eggNOG" id="ENOG50333DA">
    <property type="taxonomic scope" value="Bacteria"/>
</dbReference>
<dbReference type="AlphaFoldDB" id="A0A0T6LSV6"/>
<dbReference type="InterPro" id="IPR029046">
    <property type="entry name" value="LolA/LolB/LppX"/>
</dbReference>
<dbReference type="SUPFAM" id="SSF89392">
    <property type="entry name" value="Prokaryotic lipoproteins and lipoprotein localization factors"/>
    <property type="match status" value="1"/>
</dbReference>
<evidence type="ECO:0008006" key="5">
    <source>
        <dbReference type="Google" id="ProtNLM"/>
    </source>
</evidence>
<evidence type="ECO:0000313" key="4">
    <source>
        <dbReference type="Proteomes" id="UP000050867"/>
    </source>
</evidence>
<dbReference type="EMBL" id="LLZU01000016">
    <property type="protein sequence ID" value="KRV48993.1"/>
    <property type="molecule type" value="Genomic_DNA"/>
</dbReference>